<evidence type="ECO:0008006" key="3">
    <source>
        <dbReference type="Google" id="ProtNLM"/>
    </source>
</evidence>
<name>A0A0R1ZKX4_9LACO</name>
<dbReference type="SUPFAM" id="SSF55961">
    <property type="entry name" value="Bet v1-like"/>
    <property type="match status" value="1"/>
</dbReference>
<proteinExistence type="predicted"/>
<accession>A0A0R1ZKX4</accession>
<dbReference type="EMBL" id="AYYO01000037">
    <property type="protein sequence ID" value="KRM55034.1"/>
    <property type="molecule type" value="Genomic_DNA"/>
</dbReference>
<dbReference type="InterPro" id="IPR021701">
    <property type="entry name" value="DUF3284"/>
</dbReference>
<sequence length="150" mass="17003">MQIKMNVAVPVEYFFTQLIDSARYDIHAQTGKNVAPRNLLNFTYRKQMANGQTARCTITDYAPGAVYAYTMRTGRNDYTVAYKLSTAQDGSTQLVYSEEAVGATKTVDANNRATGILMGWFRKRRFKQMARAIEQSYIGTGERLNVQSRF</sequence>
<evidence type="ECO:0000313" key="1">
    <source>
        <dbReference type="EMBL" id="KRM55034.1"/>
    </source>
</evidence>
<keyword evidence="2" id="KW-1185">Reference proteome</keyword>
<dbReference type="AlphaFoldDB" id="A0A0R1ZKX4"/>
<reference evidence="1 2" key="1">
    <citation type="journal article" date="2015" name="Genome Announc.">
        <title>Expanding the biotechnology potential of lactobacilli through comparative genomics of 213 strains and associated genera.</title>
        <authorList>
            <person name="Sun Z."/>
            <person name="Harris H.M."/>
            <person name="McCann A."/>
            <person name="Guo C."/>
            <person name="Argimon S."/>
            <person name="Zhang W."/>
            <person name="Yang X."/>
            <person name="Jeffery I.B."/>
            <person name="Cooney J.C."/>
            <person name="Kagawa T.F."/>
            <person name="Liu W."/>
            <person name="Song Y."/>
            <person name="Salvetti E."/>
            <person name="Wrobel A."/>
            <person name="Rasinkangas P."/>
            <person name="Parkhill J."/>
            <person name="Rea M.C."/>
            <person name="O'Sullivan O."/>
            <person name="Ritari J."/>
            <person name="Douillard F.P."/>
            <person name="Paul Ross R."/>
            <person name="Yang R."/>
            <person name="Briner A.E."/>
            <person name="Felis G.E."/>
            <person name="de Vos W.M."/>
            <person name="Barrangou R."/>
            <person name="Klaenhammer T.R."/>
            <person name="Caufield P.W."/>
            <person name="Cui Y."/>
            <person name="Zhang H."/>
            <person name="O'Toole P.W."/>
        </authorList>
    </citation>
    <scope>NUCLEOTIDE SEQUENCE [LARGE SCALE GENOMIC DNA]</scope>
    <source>
        <strain evidence="1 2">DSM 20505</strain>
    </source>
</reference>
<dbReference type="RefSeq" id="WP_054678087.1">
    <property type="nucleotide sequence ID" value="NZ_AYYO01000037.1"/>
</dbReference>
<dbReference type="OrthoDB" id="2361512at2"/>
<gene>
    <name evidence="1" type="ORF">FC18_GL001742</name>
</gene>
<dbReference type="Pfam" id="PF11687">
    <property type="entry name" value="DUF3284"/>
    <property type="match status" value="1"/>
</dbReference>
<organism evidence="1 2">
    <name type="scientific">Lacticaseibacillus sharpeae JCM 1186 = DSM 20505</name>
    <dbReference type="NCBI Taxonomy" id="1291052"/>
    <lineage>
        <taxon>Bacteria</taxon>
        <taxon>Bacillati</taxon>
        <taxon>Bacillota</taxon>
        <taxon>Bacilli</taxon>
        <taxon>Lactobacillales</taxon>
        <taxon>Lactobacillaceae</taxon>
        <taxon>Lacticaseibacillus</taxon>
    </lineage>
</organism>
<dbReference type="Gene3D" id="3.30.530.20">
    <property type="match status" value="1"/>
</dbReference>
<dbReference type="Proteomes" id="UP000051679">
    <property type="component" value="Unassembled WGS sequence"/>
</dbReference>
<comment type="caution">
    <text evidence="1">The sequence shown here is derived from an EMBL/GenBank/DDBJ whole genome shotgun (WGS) entry which is preliminary data.</text>
</comment>
<dbReference type="STRING" id="1291052.FC18_GL001742"/>
<evidence type="ECO:0000313" key="2">
    <source>
        <dbReference type="Proteomes" id="UP000051679"/>
    </source>
</evidence>
<protein>
    <recommendedName>
        <fullName evidence="3">DUF3284 domain-containing protein</fullName>
    </recommendedName>
</protein>
<dbReference type="PATRIC" id="fig|1291052.5.peg.1781"/>
<dbReference type="InterPro" id="IPR023393">
    <property type="entry name" value="START-like_dom_sf"/>
</dbReference>